<reference evidence="8" key="1">
    <citation type="submission" date="2020-10" db="EMBL/GenBank/DDBJ databases">
        <authorList>
            <person name="Gilroy R."/>
        </authorList>
    </citation>
    <scope>NUCLEOTIDE SEQUENCE</scope>
    <source>
        <strain evidence="8">CHK183-6373</strain>
    </source>
</reference>
<keyword evidence="2" id="KW-0597">Phosphoprotein</keyword>
<feature type="domain" description="HAMP" evidence="7">
    <location>
        <begin position="302"/>
        <end position="356"/>
    </location>
</feature>
<comment type="subcellular location">
    <subcellularLocation>
        <location evidence="1">Membrane</location>
    </subcellularLocation>
</comment>
<keyword evidence="4 8" id="KW-0418">Kinase</keyword>
<dbReference type="Gene3D" id="6.10.340.10">
    <property type="match status" value="1"/>
</dbReference>
<dbReference type="Gene3D" id="3.30.565.10">
    <property type="entry name" value="Histidine kinase-like ATPase, C-terminal domain"/>
    <property type="match status" value="1"/>
</dbReference>
<organism evidence="8 9">
    <name type="scientific">Candidatus Ornithocaccomicrobium faecavium</name>
    <dbReference type="NCBI Taxonomy" id="2840890"/>
    <lineage>
        <taxon>Bacteria</taxon>
        <taxon>Bacillati</taxon>
        <taxon>Bacillota</taxon>
        <taxon>Clostridia</taxon>
        <taxon>Candidatus Ornithocaccomicrobium</taxon>
    </lineage>
</organism>
<feature type="transmembrane region" description="Helical" evidence="6">
    <location>
        <begin position="284"/>
        <end position="305"/>
    </location>
</feature>
<evidence type="ECO:0000256" key="2">
    <source>
        <dbReference type="ARBA" id="ARBA00022553"/>
    </source>
</evidence>
<evidence type="ECO:0000256" key="4">
    <source>
        <dbReference type="ARBA" id="ARBA00022777"/>
    </source>
</evidence>
<dbReference type="InterPro" id="IPR003594">
    <property type="entry name" value="HATPase_dom"/>
</dbReference>
<proteinExistence type="predicted"/>
<evidence type="ECO:0000256" key="6">
    <source>
        <dbReference type="SAM" id="Phobius"/>
    </source>
</evidence>
<dbReference type="AlphaFoldDB" id="A0A9D1P703"/>
<comment type="caution">
    <text evidence="8">The sequence shown here is derived from an EMBL/GenBank/DDBJ whole genome shotgun (WGS) entry which is preliminary data.</text>
</comment>
<name>A0A9D1P703_9FIRM</name>
<accession>A0A9D1P703</accession>
<feature type="region of interest" description="Disordered" evidence="5">
    <location>
        <begin position="512"/>
        <end position="531"/>
    </location>
</feature>
<feature type="transmembrane region" description="Helical" evidence="6">
    <location>
        <begin position="12"/>
        <end position="30"/>
    </location>
</feature>
<dbReference type="PROSITE" id="PS50885">
    <property type="entry name" value="HAMP"/>
    <property type="match status" value="1"/>
</dbReference>
<dbReference type="PANTHER" id="PTHR34220:SF7">
    <property type="entry name" value="SENSOR HISTIDINE KINASE YPDA"/>
    <property type="match status" value="1"/>
</dbReference>
<dbReference type="GO" id="GO:0000155">
    <property type="term" value="F:phosphorelay sensor kinase activity"/>
    <property type="evidence" value="ECO:0007669"/>
    <property type="project" value="InterPro"/>
</dbReference>
<protein>
    <submittedName>
        <fullName evidence="8">Histidine kinase</fullName>
    </submittedName>
</protein>
<dbReference type="SUPFAM" id="SSF55874">
    <property type="entry name" value="ATPase domain of HSP90 chaperone/DNA topoisomerase II/histidine kinase"/>
    <property type="match status" value="1"/>
</dbReference>
<dbReference type="SMART" id="SM00387">
    <property type="entry name" value="HATPase_c"/>
    <property type="match status" value="1"/>
</dbReference>
<reference evidence="8" key="2">
    <citation type="journal article" date="2021" name="PeerJ">
        <title>Extensive microbial diversity within the chicken gut microbiome revealed by metagenomics and culture.</title>
        <authorList>
            <person name="Gilroy R."/>
            <person name="Ravi A."/>
            <person name="Getino M."/>
            <person name="Pursley I."/>
            <person name="Horton D.L."/>
            <person name="Alikhan N.F."/>
            <person name="Baker D."/>
            <person name="Gharbi K."/>
            <person name="Hall N."/>
            <person name="Watson M."/>
            <person name="Adriaenssens E.M."/>
            <person name="Foster-Nyarko E."/>
            <person name="Jarju S."/>
            <person name="Secka A."/>
            <person name="Antonio M."/>
            <person name="Oren A."/>
            <person name="Chaudhuri R.R."/>
            <person name="La Ragione R."/>
            <person name="Hildebrand F."/>
            <person name="Pallen M.J."/>
        </authorList>
    </citation>
    <scope>NUCLEOTIDE SEQUENCE</scope>
    <source>
        <strain evidence="8">CHK183-6373</strain>
    </source>
</reference>
<dbReference type="InterPro" id="IPR003660">
    <property type="entry name" value="HAMP_dom"/>
</dbReference>
<evidence type="ECO:0000259" key="7">
    <source>
        <dbReference type="PROSITE" id="PS50885"/>
    </source>
</evidence>
<dbReference type="InterPro" id="IPR050640">
    <property type="entry name" value="Bact_2-comp_sensor_kinase"/>
</dbReference>
<evidence type="ECO:0000256" key="1">
    <source>
        <dbReference type="ARBA" id="ARBA00004370"/>
    </source>
</evidence>
<dbReference type="InterPro" id="IPR010559">
    <property type="entry name" value="Sig_transdc_His_kin_internal"/>
</dbReference>
<dbReference type="EMBL" id="DVOT01000067">
    <property type="protein sequence ID" value="HIV27065.1"/>
    <property type="molecule type" value="Genomic_DNA"/>
</dbReference>
<dbReference type="SUPFAM" id="SSF158472">
    <property type="entry name" value="HAMP domain-like"/>
    <property type="match status" value="1"/>
</dbReference>
<keyword evidence="3" id="KW-0808">Transferase</keyword>
<gene>
    <name evidence="8" type="ORF">IAA64_03775</name>
</gene>
<dbReference type="Proteomes" id="UP000886884">
    <property type="component" value="Unassembled WGS sequence"/>
</dbReference>
<dbReference type="Pfam" id="PF00672">
    <property type="entry name" value="HAMP"/>
    <property type="match status" value="1"/>
</dbReference>
<dbReference type="Gene3D" id="3.30.450.20">
    <property type="entry name" value="PAS domain"/>
    <property type="match status" value="1"/>
</dbReference>
<dbReference type="SMART" id="SM00304">
    <property type="entry name" value="HAMP"/>
    <property type="match status" value="1"/>
</dbReference>
<dbReference type="CDD" id="cd18773">
    <property type="entry name" value="PDC1_HK_sensor"/>
    <property type="match status" value="1"/>
</dbReference>
<dbReference type="CDD" id="cd06225">
    <property type="entry name" value="HAMP"/>
    <property type="match status" value="1"/>
</dbReference>
<evidence type="ECO:0000256" key="5">
    <source>
        <dbReference type="SAM" id="MobiDB-lite"/>
    </source>
</evidence>
<keyword evidence="6" id="KW-0812">Transmembrane</keyword>
<dbReference type="Pfam" id="PF06580">
    <property type="entry name" value="His_kinase"/>
    <property type="match status" value="1"/>
</dbReference>
<dbReference type="GO" id="GO:0016020">
    <property type="term" value="C:membrane"/>
    <property type="evidence" value="ECO:0007669"/>
    <property type="project" value="UniProtKB-SubCell"/>
</dbReference>
<keyword evidence="6" id="KW-1133">Transmembrane helix</keyword>
<dbReference type="InterPro" id="IPR036890">
    <property type="entry name" value="HATPase_C_sf"/>
</dbReference>
<evidence type="ECO:0000313" key="8">
    <source>
        <dbReference type="EMBL" id="HIV27065.1"/>
    </source>
</evidence>
<evidence type="ECO:0000256" key="3">
    <source>
        <dbReference type="ARBA" id="ARBA00022679"/>
    </source>
</evidence>
<dbReference type="Pfam" id="PF02518">
    <property type="entry name" value="HATPase_c"/>
    <property type="match status" value="1"/>
</dbReference>
<dbReference type="PANTHER" id="PTHR34220">
    <property type="entry name" value="SENSOR HISTIDINE KINASE YPDA"/>
    <property type="match status" value="1"/>
</dbReference>
<keyword evidence="6" id="KW-0472">Membrane</keyword>
<sequence length="582" mass="65052">MNNFRMGLMAKILLTIFLLGVVLTVLYVSIQSEMFLRVLHNQQKAEFETVAERVSASIDWVFQEMEAATLQCSLLIQMAVEDSGDVAGTLETLQHQYYEWVRRAYFVDAQGEIYSSHQVELDVLEKTLRYDLPARLAQSAPKNGAIAISDVYRSSMITADAVAFTRRVFDGARNPIGTVVLEMELETLGARILSALGATQPSLMLVTDSGTLAYWHSSGSVLPDTLTAIAQSAPQWSDYADGQGVHYRVYRRDGGRHNDWSVLIVLNESNLRASLWELAQQTSLVSVVLFLLALFLLAAIVGRYIRPIRRLADQMNAMQLQADRLTEYTPLARRDEIGDLSRSFAAMLNRINLLLLRESEIRQKRHEAEIKALQYQLRPHFLYNTLNAFSALALRGEVAAIPPAVSALIHMLATSTDKTGALIPLAEECRCCEEFVRLLQLRYGDTFDLLLRIPEALSSLFVPKLILQPIIENSVFHGFLGLKRRGLIEVKAERCKEDLIIVVMDNGHGMPPEKAASLPETPPDSGDGLRSTGLYNTHSRIRLYFGETYGLSISSVLQVGTQIVLRLPVLANIQELEEKKSS</sequence>
<evidence type="ECO:0000313" key="9">
    <source>
        <dbReference type="Proteomes" id="UP000886884"/>
    </source>
</evidence>